<dbReference type="Gene3D" id="3.90.1170.50">
    <property type="entry name" value="Aldehyde oxidase/xanthine dehydrogenase, a/b hammerhead"/>
    <property type="match status" value="1"/>
</dbReference>
<dbReference type="InterPro" id="IPR052516">
    <property type="entry name" value="N-heterocyclic_Hydroxylase"/>
</dbReference>
<keyword evidence="5" id="KW-1185">Reference proteome</keyword>
<dbReference type="PANTHER" id="PTHR47495">
    <property type="entry name" value="ALDEHYDE DEHYDROGENASE"/>
    <property type="match status" value="1"/>
</dbReference>
<dbReference type="Proteomes" id="UP001597237">
    <property type="component" value="Unassembled WGS sequence"/>
</dbReference>
<evidence type="ECO:0000259" key="3">
    <source>
        <dbReference type="Pfam" id="PF20256"/>
    </source>
</evidence>
<evidence type="ECO:0000256" key="1">
    <source>
        <dbReference type="SAM" id="MobiDB-lite"/>
    </source>
</evidence>
<name>A0ABW4MZ34_9CAUL</name>
<dbReference type="PANTHER" id="PTHR47495:SF1">
    <property type="entry name" value="BLL3820 PROTEIN"/>
    <property type="match status" value="1"/>
</dbReference>
<dbReference type="PIRSF" id="PIRSF036389">
    <property type="entry name" value="IOR_B"/>
    <property type="match status" value="1"/>
</dbReference>
<dbReference type="EMBL" id="JBHUEY010000001">
    <property type="protein sequence ID" value="MFD1783033.1"/>
    <property type="molecule type" value="Genomic_DNA"/>
</dbReference>
<dbReference type="InterPro" id="IPR008274">
    <property type="entry name" value="AldOxase/xan_DH_MoCoBD1"/>
</dbReference>
<evidence type="ECO:0000259" key="2">
    <source>
        <dbReference type="Pfam" id="PF02738"/>
    </source>
</evidence>
<dbReference type="Gene3D" id="3.30.365.10">
    <property type="entry name" value="Aldehyde oxidase/xanthine dehydrogenase, molybdopterin binding domain"/>
    <property type="match status" value="3"/>
</dbReference>
<proteinExistence type="predicted"/>
<dbReference type="InterPro" id="IPR012368">
    <property type="entry name" value="OxRdtase_Mopterin-bd_su_IorB"/>
</dbReference>
<feature type="region of interest" description="Disordered" evidence="1">
    <location>
        <begin position="262"/>
        <end position="286"/>
    </location>
</feature>
<reference evidence="5" key="1">
    <citation type="journal article" date="2019" name="Int. J. Syst. Evol. Microbiol.">
        <title>The Global Catalogue of Microorganisms (GCM) 10K type strain sequencing project: providing services to taxonomists for standard genome sequencing and annotation.</title>
        <authorList>
            <consortium name="The Broad Institute Genomics Platform"/>
            <consortium name="The Broad Institute Genome Sequencing Center for Infectious Disease"/>
            <person name="Wu L."/>
            <person name="Ma J."/>
        </authorList>
    </citation>
    <scope>NUCLEOTIDE SEQUENCE [LARGE SCALE GENOMIC DNA]</scope>
    <source>
        <strain evidence="5">DFY28</strain>
    </source>
</reference>
<feature type="compositionally biased region" description="Pro residues" evidence="1">
    <location>
        <begin position="439"/>
        <end position="452"/>
    </location>
</feature>
<dbReference type="InterPro" id="IPR046867">
    <property type="entry name" value="AldOxase/xan_DH_MoCoBD2"/>
</dbReference>
<dbReference type="RefSeq" id="WP_377282443.1">
    <property type="nucleotide sequence ID" value="NZ_JBHRSI010000007.1"/>
</dbReference>
<protein>
    <submittedName>
        <fullName evidence="4">Molybdopterin cofactor-binding domain-containing protein</fullName>
    </submittedName>
</protein>
<dbReference type="InterPro" id="IPR037165">
    <property type="entry name" value="AldOxase/xan_DH_Mopterin-bd_sf"/>
</dbReference>
<organism evidence="4 5">
    <name type="scientific">Phenylobacterium terrae</name>
    <dbReference type="NCBI Taxonomy" id="2665495"/>
    <lineage>
        <taxon>Bacteria</taxon>
        <taxon>Pseudomonadati</taxon>
        <taxon>Pseudomonadota</taxon>
        <taxon>Alphaproteobacteria</taxon>
        <taxon>Caulobacterales</taxon>
        <taxon>Caulobacteraceae</taxon>
        <taxon>Phenylobacterium</taxon>
    </lineage>
</organism>
<feature type="domain" description="Aldehyde oxidase/xanthine dehydrogenase second molybdopterin binding" evidence="3">
    <location>
        <begin position="14"/>
        <end position="133"/>
    </location>
</feature>
<evidence type="ECO:0000313" key="4">
    <source>
        <dbReference type="EMBL" id="MFD1783033.1"/>
    </source>
</evidence>
<accession>A0ABW4MZ34</accession>
<comment type="caution">
    <text evidence="4">The sequence shown here is derived from an EMBL/GenBank/DDBJ whole genome shotgun (WGS) entry which is preliminary data.</text>
</comment>
<dbReference type="SUPFAM" id="SSF56003">
    <property type="entry name" value="Molybdenum cofactor-binding domain"/>
    <property type="match status" value="2"/>
</dbReference>
<evidence type="ECO:0000313" key="5">
    <source>
        <dbReference type="Proteomes" id="UP001597237"/>
    </source>
</evidence>
<feature type="region of interest" description="Disordered" evidence="1">
    <location>
        <begin position="433"/>
        <end position="453"/>
    </location>
</feature>
<sequence>MIPATLQANPELDRWVRFEPHGFARIAFGKVEYGQGTVTALAQIAAEELDLPLSMVRVVNAATGAVPDEGMTVGSMSVESSGASVRAACAEVRALFVAKAAERLGCLPGEIDIRDGIFLVNDLPTGEDYWTLAPHVDLARPATGEARWKSPDRHRLVGQSQPRLDLPAKLYGEAFLHDIRLPGMVHARVLRQPGPKARLAHLDEAAIRQAAGGEVEILRDASFVAFISARESVAAKALVAAEANVAWEDARALSPALTEPASLKTLPHTDHPAGAEPPEGSNRRRHTATYGKPYIAHGSMGPSCGLARFEDGKLTVWTHGQGVYPLRQMLARISGLEPEKIEVIHAQGAGCYGHNGSDDAAVDAAVIALRRPGAPVRVQWRREDEFGWSPVGTAMHIELAAELDPSGRLVDYTAEIWSGPHVGRGRSLAEAALPENPNAAPPPAPPAPPPGAPRFSGGLLNAIPSYDIPTTRTLEHLVVPTPVRTSSLRGLGGPINTFAGESFVDELAEIAGQDPLAYRLSMLVDPRGRAVVEKVADMADWGRRWAAGTGRGLGLAYDRHRDRAGYVAAVVEVEVEAEVRLVKMWCAADAGLIINPDGARNQIEGGMIMAASWVLKEQVRLGGTGIATTTWDDYPILRFSEVPPVEIALINTKDPRPFGIGELSQGPTMGALSNAVAHALGTRIRELPFTREKVAAALLS</sequence>
<dbReference type="Pfam" id="PF20256">
    <property type="entry name" value="MoCoBD_2"/>
    <property type="match status" value="2"/>
</dbReference>
<feature type="domain" description="Aldehyde oxidase/xanthine dehydrogenase first molybdopterin binding" evidence="2">
    <location>
        <begin position="289"/>
        <end position="418"/>
    </location>
</feature>
<feature type="domain" description="Aldehyde oxidase/xanthine dehydrogenase second molybdopterin binding" evidence="3">
    <location>
        <begin position="564"/>
        <end position="643"/>
    </location>
</feature>
<gene>
    <name evidence="4" type="ORF">ACFSC0_06475</name>
</gene>
<dbReference type="Pfam" id="PF02738">
    <property type="entry name" value="MoCoBD_1"/>
    <property type="match status" value="1"/>
</dbReference>